<feature type="transmembrane region" description="Helical" evidence="1">
    <location>
        <begin position="7"/>
        <end position="25"/>
    </location>
</feature>
<protein>
    <submittedName>
        <fullName evidence="2">Uncharacterized protein</fullName>
    </submittedName>
</protein>
<keyword evidence="1" id="KW-0472">Membrane</keyword>
<comment type="caution">
    <text evidence="2">The sequence shown here is derived from an EMBL/GenBank/DDBJ whole genome shotgun (WGS) entry which is preliminary data.</text>
</comment>
<organism evidence="2 3">
    <name type="scientific">Thioclava pacifica DSM 10166</name>
    <dbReference type="NCBI Taxonomy" id="1353537"/>
    <lineage>
        <taxon>Bacteria</taxon>
        <taxon>Pseudomonadati</taxon>
        <taxon>Pseudomonadota</taxon>
        <taxon>Alphaproteobacteria</taxon>
        <taxon>Rhodobacterales</taxon>
        <taxon>Paracoccaceae</taxon>
        <taxon>Thioclava</taxon>
    </lineage>
</organism>
<dbReference type="eggNOG" id="ENOG50315RC">
    <property type="taxonomic scope" value="Bacteria"/>
</dbReference>
<keyword evidence="1" id="KW-0812">Transmembrane</keyword>
<sequence length="52" mass="5462">MPLPHFLLLILIVIVLAGATIWAFAASGVPMAMLGLMVLIAAGVARMMARVE</sequence>
<evidence type="ECO:0000256" key="1">
    <source>
        <dbReference type="SAM" id="Phobius"/>
    </source>
</evidence>
<feature type="transmembrane region" description="Helical" evidence="1">
    <location>
        <begin position="31"/>
        <end position="49"/>
    </location>
</feature>
<evidence type="ECO:0000313" key="3">
    <source>
        <dbReference type="Proteomes" id="UP000027432"/>
    </source>
</evidence>
<proteinExistence type="predicted"/>
<dbReference type="AlphaFoldDB" id="A0A074JJ86"/>
<keyword evidence="1" id="KW-1133">Transmembrane helix</keyword>
<keyword evidence="3" id="KW-1185">Reference proteome</keyword>
<reference evidence="2 3" key="1">
    <citation type="submission" date="2013-07" db="EMBL/GenBank/DDBJ databases">
        <title>Thioclava pacifica DSM 10166 Genome Sequencing.</title>
        <authorList>
            <person name="Lai Q."/>
            <person name="Shao Z."/>
        </authorList>
    </citation>
    <scope>NUCLEOTIDE SEQUENCE [LARGE SCALE GENOMIC DNA]</scope>
    <source>
        <strain evidence="2 3">DSM 10166</strain>
    </source>
</reference>
<accession>A0A074JJ86</accession>
<dbReference type="Proteomes" id="UP000027432">
    <property type="component" value="Unassembled WGS sequence"/>
</dbReference>
<dbReference type="RefSeq" id="WP_169739502.1">
    <property type="nucleotide sequence ID" value="NZ_AUND01000001.1"/>
</dbReference>
<dbReference type="STRING" id="1353537.TP2_03230"/>
<evidence type="ECO:0000313" key="2">
    <source>
        <dbReference type="EMBL" id="KEO56554.1"/>
    </source>
</evidence>
<gene>
    <name evidence="2" type="ORF">TP2_03230</name>
</gene>
<dbReference type="EMBL" id="AUND01000001">
    <property type="protein sequence ID" value="KEO56554.1"/>
    <property type="molecule type" value="Genomic_DNA"/>
</dbReference>
<name>A0A074JJ86_9RHOB</name>